<reference evidence="1" key="1">
    <citation type="submission" date="2022-10" db="EMBL/GenBank/DDBJ databases">
        <title>The WGS of Solirubrobacter ginsenosidimutans DSM 21036.</title>
        <authorList>
            <person name="Jiang Z."/>
        </authorList>
    </citation>
    <scope>NUCLEOTIDE SEQUENCE</scope>
    <source>
        <strain evidence="1">DSM 21036</strain>
    </source>
</reference>
<comment type="caution">
    <text evidence="1">The sequence shown here is derived from an EMBL/GenBank/DDBJ whole genome shotgun (WGS) entry which is preliminary data.</text>
</comment>
<dbReference type="AlphaFoldDB" id="A0A9X3S2F4"/>
<evidence type="ECO:0000313" key="1">
    <source>
        <dbReference type="EMBL" id="MDA0162227.1"/>
    </source>
</evidence>
<dbReference type="EMBL" id="JAPDOD010000017">
    <property type="protein sequence ID" value="MDA0162227.1"/>
    <property type="molecule type" value="Genomic_DNA"/>
</dbReference>
<dbReference type="Gene3D" id="1.25.40.10">
    <property type="entry name" value="Tetratricopeptide repeat domain"/>
    <property type="match status" value="1"/>
</dbReference>
<sequence>MSVEDALERAADLQRRAKAYSRREHYDRAVAFLTQAIDLLEPALEQQRAQTEASSTSLVATALADTHGVLGGTHRRQGRLDEALREYSAGREIEQDPEFGIVNSYNLTNEQVIAFLLAPQPDEQQRAAAKAAYELVWAQANGPRRGDWWAWADVGVLSVLAGERDDAENAYRTFLRLGARPTDLESAQLVLDEIVSHAREHDPEVMRCAEATVALLGELRQPPR</sequence>
<dbReference type="Proteomes" id="UP001149140">
    <property type="component" value="Unassembled WGS sequence"/>
</dbReference>
<protein>
    <recommendedName>
        <fullName evidence="3">Tetratricopeptide repeat protein</fullName>
    </recommendedName>
</protein>
<evidence type="ECO:0000313" key="2">
    <source>
        <dbReference type="Proteomes" id="UP001149140"/>
    </source>
</evidence>
<keyword evidence="2" id="KW-1185">Reference proteome</keyword>
<dbReference type="SUPFAM" id="SSF48452">
    <property type="entry name" value="TPR-like"/>
    <property type="match status" value="1"/>
</dbReference>
<accession>A0A9X3S2F4</accession>
<organism evidence="1 2">
    <name type="scientific">Solirubrobacter ginsenosidimutans</name>
    <dbReference type="NCBI Taxonomy" id="490573"/>
    <lineage>
        <taxon>Bacteria</taxon>
        <taxon>Bacillati</taxon>
        <taxon>Actinomycetota</taxon>
        <taxon>Thermoleophilia</taxon>
        <taxon>Solirubrobacterales</taxon>
        <taxon>Solirubrobacteraceae</taxon>
        <taxon>Solirubrobacter</taxon>
    </lineage>
</organism>
<dbReference type="InterPro" id="IPR011990">
    <property type="entry name" value="TPR-like_helical_dom_sf"/>
</dbReference>
<gene>
    <name evidence="1" type="ORF">OM076_18285</name>
</gene>
<dbReference type="InterPro" id="IPR019734">
    <property type="entry name" value="TPR_rpt"/>
</dbReference>
<dbReference type="RefSeq" id="WP_270041463.1">
    <property type="nucleotide sequence ID" value="NZ_JAPDOD010000017.1"/>
</dbReference>
<dbReference type="SMART" id="SM00028">
    <property type="entry name" value="TPR"/>
    <property type="match status" value="3"/>
</dbReference>
<evidence type="ECO:0008006" key="3">
    <source>
        <dbReference type="Google" id="ProtNLM"/>
    </source>
</evidence>
<name>A0A9X3S2F4_9ACTN</name>
<proteinExistence type="predicted"/>